<sequence>GKQNVGHILFKMNVLLIFCTMGLLLTDAFILTQHKIGGKDEVSSYAARIDNLMKITNTEDVYDYDPFFVLKTTLRPPQVTFREKQDSFEDDGFVVQPSTTTENFGKDEVPSYDARIDNPMKIKNTEDGDIYDPFFALKTTLRPPQVTFREKQDSF</sequence>
<feature type="non-terminal residue" evidence="3">
    <location>
        <position position="155"/>
    </location>
</feature>
<reference evidence="3" key="1">
    <citation type="submission" date="2015-11" db="EMBL/GenBank/DDBJ databases">
        <title>De novo transcriptome assembly of four potential Pierce s Disease insect vectors from Arizona vineyards.</title>
        <authorList>
            <person name="Tassone E.E."/>
        </authorList>
    </citation>
    <scope>NUCLEOTIDE SEQUENCE</scope>
</reference>
<protein>
    <submittedName>
        <fullName evidence="3">Uncharacterized protein</fullName>
    </submittedName>
</protein>
<feature type="transmembrane region" description="Helical" evidence="2">
    <location>
        <begin position="12"/>
        <end position="31"/>
    </location>
</feature>
<evidence type="ECO:0000256" key="2">
    <source>
        <dbReference type="SAM" id="Phobius"/>
    </source>
</evidence>
<name>A0A1B6GCX1_9HEMI</name>
<keyword evidence="2" id="KW-0472">Membrane</keyword>
<organism evidence="3">
    <name type="scientific">Cuerna arida</name>
    <dbReference type="NCBI Taxonomy" id="1464854"/>
    <lineage>
        <taxon>Eukaryota</taxon>
        <taxon>Metazoa</taxon>
        <taxon>Ecdysozoa</taxon>
        <taxon>Arthropoda</taxon>
        <taxon>Hexapoda</taxon>
        <taxon>Insecta</taxon>
        <taxon>Pterygota</taxon>
        <taxon>Neoptera</taxon>
        <taxon>Paraneoptera</taxon>
        <taxon>Hemiptera</taxon>
        <taxon>Auchenorrhyncha</taxon>
        <taxon>Membracoidea</taxon>
        <taxon>Cicadellidae</taxon>
        <taxon>Cicadellinae</taxon>
        <taxon>Proconiini</taxon>
        <taxon>Cuerna</taxon>
    </lineage>
</organism>
<keyword evidence="2" id="KW-1133">Transmembrane helix</keyword>
<feature type="compositionally biased region" description="Basic and acidic residues" evidence="1">
    <location>
        <begin position="104"/>
        <end position="119"/>
    </location>
</feature>
<feature type="non-terminal residue" evidence="3">
    <location>
        <position position="1"/>
    </location>
</feature>
<feature type="region of interest" description="Disordered" evidence="1">
    <location>
        <begin position="99"/>
        <end position="119"/>
    </location>
</feature>
<keyword evidence="2" id="KW-0812">Transmembrane</keyword>
<gene>
    <name evidence="3" type="ORF">g.13962</name>
</gene>
<evidence type="ECO:0000256" key="1">
    <source>
        <dbReference type="SAM" id="MobiDB-lite"/>
    </source>
</evidence>
<dbReference type="AlphaFoldDB" id="A0A1B6GCX1"/>
<accession>A0A1B6GCX1</accession>
<dbReference type="EMBL" id="GECZ01009485">
    <property type="protein sequence ID" value="JAS60284.1"/>
    <property type="molecule type" value="Transcribed_RNA"/>
</dbReference>
<proteinExistence type="predicted"/>
<evidence type="ECO:0000313" key="3">
    <source>
        <dbReference type="EMBL" id="JAS60284.1"/>
    </source>
</evidence>